<organism evidence="5 6">
    <name type="scientific">Porites lobata</name>
    <dbReference type="NCBI Taxonomy" id="104759"/>
    <lineage>
        <taxon>Eukaryota</taxon>
        <taxon>Metazoa</taxon>
        <taxon>Cnidaria</taxon>
        <taxon>Anthozoa</taxon>
        <taxon>Hexacorallia</taxon>
        <taxon>Scleractinia</taxon>
        <taxon>Fungiina</taxon>
        <taxon>Poritidae</taxon>
        <taxon>Porites</taxon>
    </lineage>
</organism>
<feature type="domain" description="SH3" evidence="4">
    <location>
        <begin position="58"/>
        <end position="117"/>
    </location>
</feature>
<dbReference type="EMBL" id="CALNXK010000042">
    <property type="protein sequence ID" value="CAH3126328.1"/>
    <property type="molecule type" value="Genomic_DNA"/>
</dbReference>
<accession>A0ABN8P229</accession>
<evidence type="ECO:0000256" key="1">
    <source>
        <dbReference type="ARBA" id="ARBA00022443"/>
    </source>
</evidence>
<reference evidence="5 6" key="1">
    <citation type="submission" date="2022-05" db="EMBL/GenBank/DDBJ databases">
        <authorList>
            <consortium name="Genoscope - CEA"/>
            <person name="William W."/>
        </authorList>
    </citation>
    <scope>NUCLEOTIDE SEQUENCE [LARGE SCALE GENOMIC DNA]</scope>
</reference>
<feature type="region of interest" description="Disordered" evidence="3">
    <location>
        <begin position="14"/>
        <end position="40"/>
    </location>
</feature>
<sequence>MAFFCPMRIPRRRRKRYRDEEQKNSTPNGNPGGRITGSNSVDSLVELGKEEEDNEIEFEPRKMVVLHDFIPCVEDEVAVKRGQRVKSLYQETDWIYIITNDGKEGFIPFTYCVEEEEYEKRKEKQKGLQRNNFRNASFLDSLQIQTDTTPAFSFKKNNYGDYIVRFDFIACDENDINAQKGDKVRVLNKDDKDWYWVSNSQGVEGFIPKDFLVPCDRLQNGDSSPASNQSLLSGSRTMSQTEVSLLSTQTGSPYRETLSDSARSNNRSSSTEPLYLLTPLANGNRTSSVTSNSQTNTFRQRRNTNELLLYGQELVCTDTYIGKKLDELTVHKGDWIYADMKLKDGRGWIWAYSPSNKMQGFVPRSCLRPPATTPL</sequence>
<feature type="compositionally biased region" description="Polar residues" evidence="3">
    <location>
        <begin position="220"/>
        <end position="252"/>
    </location>
</feature>
<dbReference type="Proteomes" id="UP001159405">
    <property type="component" value="Unassembled WGS sequence"/>
</dbReference>
<gene>
    <name evidence="5" type="ORF">PLOB_00032330</name>
</gene>
<feature type="compositionally biased region" description="Low complexity" evidence="3">
    <location>
        <begin position="259"/>
        <end position="270"/>
    </location>
</feature>
<feature type="domain" description="SH3" evidence="4">
    <location>
        <begin position="157"/>
        <end position="217"/>
    </location>
</feature>
<evidence type="ECO:0000259" key="4">
    <source>
        <dbReference type="PROSITE" id="PS50002"/>
    </source>
</evidence>
<dbReference type="PROSITE" id="PS50002">
    <property type="entry name" value="SH3"/>
    <property type="match status" value="3"/>
</dbReference>
<dbReference type="InterPro" id="IPR036028">
    <property type="entry name" value="SH3-like_dom_sf"/>
</dbReference>
<dbReference type="Gene3D" id="2.30.30.40">
    <property type="entry name" value="SH3 Domains"/>
    <property type="match status" value="2"/>
</dbReference>
<comment type="caution">
    <text evidence="5">The sequence shown here is derived from an EMBL/GenBank/DDBJ whole genome shotgun (WGS) entry which is preliminary data.</text>
</comment>
<evidence type="ECO:0000256" key="3">
    <source>
        <dbReference type="SAM" id="MobiDB-lite"/>
    </source>
</evidence>
<feature type="domain" description="SH3" evidence="4">
    <location>
        <begin position="309"/>
        <end position="372"/>
    </location>
</feature>
<keyword evidence="1 2" id="KW-0728">SH3 domain</keyword>
<dbReference type="InterPro" id="IPR039687">
    <property type="entry name" value="NPHP1"/>
</dbReference>
<evidence type="ECO:0000313" key="6">
    <source>
        <dbReference type="Proteomes" id="UP001159405"/>
    </source>
</evidence>
<name>A0ABN8P229_9CNID</name>
<proteinExistence type="predicted"/>
<feature type="region of interest" description="Disordered" evidence="3">
    <location>
        <begin position="218"/>
        <end position="274"/>
    </location>
</feature>
<protein>
    <recommendedName>
        <fullName evidence="4">SH3 domain-containing protein</fullName>
    </recommendedName>
</protein>
<dbReference type="CDD" id="cd00174">
    <property type="entry name" value="SH3"/>
    <property type="match status" value="2"/>
</dbReference>
<dbReference type="SUPFAM" id="SSF50044">
    <property type="entry name" value="SH3-domain"/>
    <property type="match status" value="3"/>
</dbReference>
<dbReference type="Pfam" id="PF07653">
    <property type="entry name" value="SH3_2"/>
    <property type="match status" value="3"/>
</dbReference>
<evidence type="ECO:0000313" key="5">
    <source>
        <dbReference type="EMBL" id="CAH3126328.1"/>
    </source>
</evidence>
<dbReference type="InterPro" id="IPR001452">
    <property type="entry name" value="SH3_domain"/>
</dbReference>
<dbReference type="PANTHER" id="PTHR15176:SF1">
    <property type="entry name" value="NEPHROCYSTIN-1"/>
    <property type="match status" value="1"/>
</dbReference>
<dbReference type="SMART" id="SM00326">
    <property type="entry name" value="SH3"/>
    <property type="match status" value="3"/>
</dbReference>
<evidence type="ECO:0000256" key="2">
    <source>
        <dbReference type="PROSITE-ProRule" id="PRU00192"/>
    </source>
</evidence>
<keyword evidence="6" id="KW-1185">Reference proteome</keyword>
<dbReference type="PANTHER" id="PTHR15176">
    <property type="entry name" value="NEPHROCYSTIN"/>
    <property type="match status" value="1"/>
</dbReference>